<evidence type="ECO:0000256" key="6">
    <source>
        <dbReference type="RuleBase" id="RU004355"/>
    </source>
</evidence>
<comment type="subcellular location">
    <subcellularLocation>
        <location evidence="5 6">Cytoplasm</location>
    </subcellularLocation>
</comment>
<keyword evidence="7" id="KW-1133">Transmembrane helix</keyword>
<gene>
    <name evidence="5 10" type="primary">xseA</name>
    <name evidence="10" type="ORF">LHA_2119</name>
</gene>
<feature type="transmembrane region" description="Helical" evidence="7">
    <location>
        <begin position="7"/>
        <end position="29"/>
    </location>
</feature>
<dbReference type="Pfam" id="PF02601">
    <property type="entry name" value="Exonuc_VII_L"/>
    <property type="match status" value="1"/>
</dbReference>
<proteinExistence type="inferred from homology"/>
<evidence type="ECO:0000256" key="7">
    <source>
        <dbReference type="SAM" id="Phobius"/>
    </source>
</evidence>
<dbReference type="EMBL" id="LN681225">
    <property type="protein sequence ID" value="CEK11143.1"/>
    <property type="molecule type" value="Genomic_DNA"/>
</dbReference>
<keyword evidence="11" id="KW-1185">Reference proteome</keyword>
<comment type="catalytic activity">
    <reaction evidence="5 6">
        <text>Exonucleolytic cleavage in either 5'- to 3'- or 3'- to 5'-direction to yield nucleoside 5'-phosphates.</text>
        <dbReference type="EC" id="3.1.11.6"/>
    </reaction>
</comment>
<evidence type="ECO:0000256" key="3">
    <source>
        <dbReference type="ARBA" id="ARBA00022801"/>
    </source>
</evidence>
<dbReference type="HAMAP" id="MF_00378">
    <property type="entry name" value="Exonuc_7_L"/>
    <property type="match status" value="1"/>
</dbReference>
<dbReference type="EC" id="3.1.11.6" evidence="5"/>
<evidence type="ECO:0000313" key="11">
    <source>
        <dbReference type="Proteomes" id="UP000032803"/>
    </source>
</evidence>
<dbReference type="InterPro" id="IPR025824">
    <property type="entry name" value="OB-fold_nuc-bd_dom"/>
</dbReference>
<dbReference type="PANTHER" id="PTHR30008">
    <property type="entry name" value="EXODEOXYRIBONUCLEASE 7 LARGE SUBUNIT"/>
    <property type="match status" value="1"/>
</dbReference>
<dbReference type="GO" id="GO:0008855">
    <property type="term" value="F:exodeoxyribonuclease VII activity"/>
    <property type="evidence" value="ECO:0007669"/>
    <property type="project" value="UniProtKB-UniRule"/>
</dbReference>
<evidence type="ECO:0000256" key="5">
    <source>
        <dbReference type="HAMAP-Rule" id="MF_00378"/>
    </source>
</evidence>
<name>A0A0A8UR11_LEGHA</name>
<keyword evidence="1 5" id="KW-0963">Cytoplasm</keyword>
<evidence type="ECO:0000256" key="4">
    <source>
        <dbReference type="ARBA" id="ARBA00022839"/>
    </source>
</evidence>
<dbReference type="GO" id="GO:0009318">
    <property type="term" value="C:exodeoxyribonuclease VII complex"/>
    <property type="evidence" value="ECO:0007669"/>
    <property type="project" value="UniProtKB-UniRule"/>
</dbReference>
<dbReference type="Pfam" id="PF13742">
    <property type="entry name" value="tRNA_anti_2"/>
    <property type="match status" value="1"/>
</dbReference>
<keyword evidence="2 5" id="KW-0540">Nuclease</keyword>
<reference evidence="11" key="1">
    <citation type="submission" date="2014-09" db="EMBL/GenBank/DDBJ databases">
        <authorList>
            <person name="Gomez-Valero L."/>
        </authorList>
    </citation>
    <scope>NUCLEOTIDE SEQUENCE [LARGE SCALE GENOMIC DNA]</scope>
    <source>
        <strain evidence="11">ATCC35250</strain>
    </source>
</reference>
<dbReference type="HOGENOM" id="CLU_023625_3_1_6"/>
<comment type="subunit">
    <text evidence="5">Heterooligomer composed of large and small subunits.</text>
</comment>
<dbReference type="PATRIC" id="fig|449.7.peg.338"/>
<sequence>MKAYITLTIFPINFIVNIMRFCLFIGIIMQQDLPALTVTQLNRQIRFWLENEVGEVVVLGELSNLSKPSSGHFYFTLKDASAQLRCVYFRNYHSAQSRQFKDGQQVLAQGKLSLYEARGDYQLIVHSLTEAGLGELYRQFEELKEKLQSQGLFAAERKKTIPRFPSIIGIITSSTGAALHDILTTLARRYPLAIVKIYASEVQGKDAAQQLIKAINKANQDKQADVLILARGGGSIEDLWAFNNEQLALTISQSTIPIVTGIGHETDFTIADFVADLRAATPTAAAEAVTPNQFELIVALQTLERRAMSLIARLTQHKKLLLSHKMAKILSPQQLISKHWQAIDFLERQLYQSMQNLLRKQKTQLTLLLTKLQANNPQTLLRQLQNQIHTIEQRLIQLITIKLSRLKQTFTAQLATLHAVSPLATLDRGYAIASIDEKVLYHSSQVKKGDQIHVRLAQGSLNCEVINKRDKP</sequence>
<dbReference type="GO" id="GO:0006308">
    <property type="term" value="P:DNA catabolic process"/>
    <property type="evidence" value="ECO:0007669"/>
    <property type="project" value="UniProtKB-UniRule"/>
</dbReference>
<feature type="domain" description="OB-fold nucleic acid binding" evidence="9">
    <location>
        <begin position="36"/>
        <end position="128"/>
    </location>
</feature>
<comment type="function">
    <text evidence="5">Bidirectionally degrades single-stranded DNA into large acid-insoluble oligonucleotides, which are then degraded further into small acid-soluble oligonucleotides.</text>
</comment>
<dbReference type="GO" id="GO:0005737">
    <property type="term" value="C:cytoplasm"/>
    <property type="evidence" value="ECO:0007669"/>
    <property type="project" value="UniProtKB-SubCell"/>
</dbReference>
<feature type="domain" description="Exonuclease VII large subunit C-terminal" evidence="8">
    <location>
        <begin position="152"/>
        <end position="464"/>
    </location>
</feature>
<dbReference type="PANTHER" id="PTHR30008:SF0">
    <property type="entry name" value="EXODEOXYRIBONUCLEASE 7 LARGE SUBUNIT"/>
    <property type="match status" value="1"/>
</dbReference>
<accession>A0A0A8UR11</accession>
<dbReference type="Proteomes" id="UP000032803">
    <property type="component" value="Chromosome I"/>
</dbReference>
<evidence type="ECO:0000259" key="9">
    <source>
        <dbReference type="Pfam" id="PF13742"/>
    </source>
</evidence>
<dbReference type="InterPro" id="IPR003753">
    <property type="entry name" value="Exonuc_VII_L"/>
</dbReference>
<dbReference type="GO" id="GO:0003676">
    <property type="term" value="F:nucleic acid binding"/>
    <property type="evidence" value="ECO:0007669"/>
    <property type="project" value="InterPro"/>
</dbReference>
<keyword evidence="7" id="KW-0812">Transmembrane</keyword>
<evidence type="ECO:0000256" key="1">
    <source>
        <dbReference type="ARBA" id="ARBA00022490"/>
    </source>
</evidence>
<dbReference type="NCBIfam" id="TIGR00237">
    <property type="entry name" value="xseA"/>
    <property type="match status" value="1"/>
</dbReference>
<dbReference type="AlphaFoldDB" id="A0A0A8UR11"/>
<evidence type="ECO:0000256" key="2">
    <source>
        <dbReference type="ARBA" id="ARBA00022722"/>
    </source>
</evidence>
<evidence type="ECO:0000259" key="8">
    <source>
        <dbReference type="Pfam" id="PF02601"/>
    </source>
</evidence>
<evidence type="ECO:0000313" key="10">
    <source>
        <dbReference type="EMBL" id="CEK11143.1"/>
    </source>
</evidence>
<comment type="similarity">
    <text evidence="5 6">Belongs to the XseA family.</text>
</comment>
<dbReference type="KEGG" id="lha:LHA_2119"/>
<keyword evidence="3 5" id="KW-0378">Hydrolase</keyword>
<organism evidence="10 11">
    <name type="scientific">Legionella hackeliae</name>
    <dbReference type="NCBI Taxonomy" id="449"/>
    <lineage>
        <taxon>Bacteria</taxon>
        <taxon>Pseudomonadati</taxon>
        <taxon>Pseudomonadota</taxon>
        <taxon>Gammaproteobacteria</taxon>
        <taxon>Legionellales</taxon>
        <taxon>Legionellaceae</taxon>
        <taxon>Legionella</taxon>
    </lineage>
</organism>
<dbReference type="CDD" id="cd04489">
    <property type="entry name" value="ExoVII_LU_OBF"/>
    <property type="match status" value="1"/>
</dbReference>
<dbReference type="STRING" id="449.LHA_2119"/>
<dbReference type="InterPro" id="IPR020579">
    <property type="entry name" value="Exonuc_VII_lsu_C"/>
</dbReference>
<keyword evidence="4 5" id="KW-0269">Exonuclease</keyword>
<protein>
    <recommendedName>
        <fullName evidence="5">Exodeoxyribonuclease 7 large subunit</fullName>
        <ecNumber evidence="5">3.1.11.6</ecNumber>
    </recommendedName>
    <alternativeName>
        <fullName evidence="5">Exodeoxyribonuclease VII large subunit</fullName>
        <shortName evidence="5">Exonuclease VII large subunit</shortName>
    </alternativeName>
</protein>
<keyword evidence="7" id="KW-0472">Membrane</keyword>